<keyword evidence="1" id="KW-0175">Coiled coil</keyword>
<dbReference type="Proteomes" id="UP001151760">
    <property type="component" value="Unassembled WGS sequence"/>
</dbReference>
<reference evidence="2" key="2">
    <citation type="submission" date="2022-01" db="EMBL/GenBank/DDBJ databases">
        <authorList>
            <person name="Yamashiro T."/>
            <person name="Shiraishi A."/>
            <person name="Satake H."/>
            <person name="Nakayama K."/>
        </authorList>
    </citation>
    <scope>NUCLEOTIDE SEQUENCE</scope>
</reference>
<protein>
    <submittedName>
        <fullName evidence="2">Uncharacterized protein</fullName>
    </submittedName>
</protein>
<feature type="coiled-coil region" evidence="1">
    <location>
        <begin position="380"/>
        <end position="407"/>
    </location>
</feature>
<proteinExistence type="predicted"/>
<comment type="caution">
    <text evidence="2">The sequence shown here is derived from an EMBL/GenBank/DDBJ whole genome shotgun (WGS) entry which is preliminary data.</text>
</comment>
<name>A0ABQ4YX09_9ASTR</name>
<evidence type="ECO:0000313" key="3">
    <source>
        <dbReference type="Proteomes" id="UP001151760"/>
    </source>
</evidence>
<evidence type="ECO:0000313" key="2">
    <source>
        <dbReference type="EMBL" id="GJS81511.1"/>
    </source>
</evidence>
<reference evidence="2" key="1">
    <citation type="journal article" date="2022" name="Int. J. Mol. Sci.">
        <title>Draft Genome of Tanacetum Coccineum: Genomic Comparison of Closely Related Tanacetum-Family Plants.</title>
        <authorList>
            <person name="Yamashiro T."/>
            <person name="Shiraishi A."/>
            <person name="Nakayama K."/>
            <person name="Satake H."/>
        </authorList>
    </citation>
    <scope>NUCLEOTIDE SEQUENCE</scope>
</reference>
<keyword evidence="3" id="KW-1185">Reference proteome</keyword>
<dbReference type="EMBL" id="BQNB010010753">
    <property type="protein sequence ID" value="GJS81511.1"/>
    <property type="molecule type" value="Genomic_DNA"/>
</dbReference>
<sequence>MSGNERSDKGYDTNSLLEQWRDSNPDNDDYDSFDALCVRCGVKLAKQRIFIFYNGLDMYTTIKDFVVDNLEWRDYSGTAMDFSVSSVWDCIRPRGDEITWCDVIYAGTPKVAASLNAIVDYIIPISKKKTARSVIAKLVFAASTYFIWQERNYRLFKNQKRSPNQIIDCIKTMVSSLSMAVYGSRLEYQLRAVLFFPSPGFFPLGLAVPVFTLGDDPIACLNKAVAFMSVCSLAAIKFLLNQQFNLGYFYKSEKNQTTIQDGERHMARQCTKPTRPRNSTWFQEKLLLVQAQESCHVLDEEQTKDLDAYDSDCDDVSTAHAILMANLSNYGSYVISEVPHYEPYHNDMDNQSVHAMQDFEQTSVVDFPDNEITSDSNAEKLALKQQIDSLEQILSNQIKKKESLLKTFTLFKNESKEKESKYMDKEIDLEKKIKELDNIIYKVGQSAQAVHMLTKPQVFYDDTHKQALGYQNPFYLKKAQRIKLTLYDGSVISSQHVVIPVNDEEETLILEEVSRSKMLAKQNDPISKEKKINTTPINYVELNQLSEDFDKRFVPQQELIEAPSELPKVSLVNTSLKKLRIYLSKFDIMVKKQITPNAIITKDEWGFEHTKAIFLNEIIPFLKTLKDIFDVFDKDLLNEVTEVQTVFNQMEAAIQQCSLDKQCFEIHKKELFLDNDQLLHQIMSQDILLTVMNSTIVYGDSINLEMQSSESCDKCFDLDAELLKKQNAYNELLKTQLQAKDTTIRSIKSMRENDKEEKVKHDMDEIETINIELEHRMFKLDLDPLAHRLLKNRNAHIDYLKYTHDQADILRRIVKQAKAKQPLDNVRKQNPSEPLLDSACMFTKHV</sequence>
<gene>
    <name evidence="2" type="ORF">Tco_0748052</name>
</gene>
<accession>A0ABQ4YX09</accession>
<organism evidence="2 3">
    <name type="scientific">Tanacetum coccineum</name>
    <dbReference type="NCBI Taxonomy" id="301880"/>
    <lineage>
        <taxon>Eukaryota</taxon>
        <taxon>Viridiplantae</taxon>
        <taxon>Streptophyta</taxon>
        <taxon>Embryophyta</taxon>
        <taxon>Tracheophyta</taxon>
        <taxon>Spermatophyta</taxon>
        <taxon>Magnoliopsida</taxon>
        <taxon>eudicotyledons</taxon>
        <taxon>Gunneridae</taxon>
        <taxon>Pentapetalae</taxon>
        <taxon>asterids</taxon>
        <taxon>campanulids</taxon>
        <taxon>Asterales</taxon>
        <taxon>Asteraceae</taxon>
        <taxon>Asteroideae</taxon>
        <taxon>Anthemideae</taxon>
        <taxon>Anthemidinae</taxon>
        <taxon>Tanacetum</taxon>
    </lineage>
</organism>
<evidence type="ECO:0000256" key="1">
    <source>
        <dbReference type="SAM" id="Coils"/>
    </source>
</evidence>